<evidence type="ECO:0000256" key="2">
    <source>
        <dbReference type="SAM" id="Phobius"/>
    </source>
</evidence>
<feature type="compositionally biased region" description="Basic and acidic residues" evidence="1">
    <location>
        <begin position="118"/>
        <end position="128"/>
    </location>
</feature>
<accession>A0A3N6P842</accession>
<organism evidence="3 4">
    <name type="scientific">Okeania hirsuta</name>
    <dbReference type="NCBI Taxonomy" id="1458930"/>
    <lineage>
        <taxon>Bacteria</taxon>
        <taxon>Bacillati</taxon>
        <taxon>Cyanobacteriota</taxon>
        <taxon>Cyanophyceae</taxon>
        <taxon>Oscillatoriophycideae</taxon>
        <taxon>Oscillatoriales</taxon>
        <taxon>Microcoleaceae</taxon>
        <taxon>Okeania</taxon>
    </lineage>
</organism>
<proteinExistence type="predicted"/>
<evidence type="ECO:0000313" key="3">
    <source>
        <dbReference type="EMBL" id="RQH42223.1"/>
    </source>
</evidence>
<keyword evidence="2" id="KW-1133">Transmembrane helix</keyword>
<feature type="compositionally biased region" description="Acidic residues" evidence="1">
    <location>
        <begin position="146"/>
        <end position="156"/>
    </location>
</feature>
<sequence>MNRSRNLLLLVVLILIIVGLALFSWQNWSPNLSLTFLGLRSIPLPLSIWILGAFLAGVITYLLIYGIFGLSNYLLKKNLPPARPRSRKSHHQDRTEEVWDASQPQVTLDSQSSFNLNKDSEPAKKNENYDDWQPRPPRVNRSWDGTTEEQGSEEIQESVNESATKNYETEQQPKTGSWSGSVYSYGYRDSSSSGVGQTESVYDADYRIITPPPANTSMPTQEEEDDQVSDKDHQSEDPK</sequence>
<feature type="compositionally biased region" description="Polar residues" evidence="1">
    <location>
        <begin position="157"/>
        <end position="175"/>
    </location>
</feature>
<protein>
    <recommendedName>
        <fullName evidence="5">LapA family protein</fullName>
    </recommendedName>
</protein>
<evidence type="ECO:0008006" key="5">
    <source>
        <dbReference type="Google" id="ProtNLM"/>
    </source>
</evidence>
<name>A0A3N6P842_9CYAN</name>
<evidence type="ECO:0000313" key="4">
    <source>
        <dbReference type="Proteomes" id="UP000269154"/>
    </source>
</evidence>
<keyword evidence="4" id="KW-1185">Reference proteome</keyword>
<keyword evidence="2" id="KW-0472">Membrane</keyword>
<dbReference type="EMBL" id="RCBY01000077">
    <property type="protein sequence ID" value="RQH42223.1"/>
    <property type="molecule type" value="Genomic_DNA"/>
</dbReference>
<feature type="transmembrane region" description="Helical" evidence="2">
    <location>
        <begin position="7"/>
        <end position="28"/>
    </location>
</feature>
<keyword evidence="2" id="KW-0812">Transmembrane</keyword>
<comment type="caution">
    <text evidence="3">The sequence shown here is derived from an EMBL/GenBank/DDBJ whole genome shotgun (WGS) entry which is preliminary data.</text>
</comment>
<feature type="compositionally biased region" description="Basic and acidic residues" evidence="1">
    <location>
        <begin position="228"/>
        <end position="239"/>
    </location>
</feature>
<feature type="compositionally biased region" description="Polar residues" evidence="1">
    <location>
        <begin position="102"/>
        <end position="117"/>
    </location>
</feature>
<feature type="region of interest" description="Disordered" evidence="1">
    <location>
        <begin position="81"/>
        <end position="239"/>
    </location>
</feature>
<gene>
    <name evidence="3" type="ORF">D5R40_15065</name>
</gene>
<dbReference type="Proteomes" id="UP000269154">
    <property type="component" value="Unassembled WGS sequence"/>
</dbReference>
<evidence type="ECO:0000256" key="1">
    <source>
        <dbReference type="SAM" id="MobiDB-lite"/>
    </source>
</evidence>
<feature type="compositionally biased region" description="Low complexity" evidence="1">
    <location>
        <begin position="176"/>
        <end position="196"/>
    </location>
</feature>
<dbReference type="RefSeq" id="WP_124144868.1">
    <property type="nucleotide sequence ID" value="NZ_CAWOKI010000044.1"/>
</dbReference>
<reference evidence="3 4" key="1">
    <citation type="journal article" date="2018" name="ACS Chem. Biol.">
        <title>Ketoreductase domain dysfunction expands chemodiversity: malyngamide biosynthesis in the cyanobacterium Okeania hirsuta.</title>
        <authorList>
            <person name="Moss N.A."/>
            <person name="Leao T."/>
            <person name="Rankin M."/>
            <person name="McCullough T.M."/>
            <person name="Qu P."/>
            <person name="Korobeynikov A."/>
            <person name="Smith J.L."/>
            <person name="Gerwick L."/>
            <person name="Gerwick W.H."/>
        </authorList>
    </citation>
    <scope>NUCLEOTIDE SEQUENCE [LARGE SCALE GENOMIC DNA]</scope>
    <source>
        <strain evidence="3 4">PAB10Feb10-1</strain>
    </source>
</reference>
<dbReference type="AlphaFoldDB" id="A0A3N6P842"/>
<dbReference type="OrthoDB" id="428681at2"/>
<feature type="transmembrane region" description="Helical" evidence="2">
    <location>
        <begin position="48"/>
        <end position="75"/>
    </location>
</feature>